<comment type="caution">
    <text evidence="2">The sequence shown here is derived from an EMBL/GenBank/DDBJ whole genome shotgun (WGS) entry which is preliminary data.</text>
</comment>
<dbReference type="Pfam" id="PF03009">
    <property type="entry name" value="GDPD"/>
    <property type="match status" value="1"/>
</dbReference>
<dbReference type="GO" id="GO:0006629">
    <property type="term" value="P:lipid metabolic process"/>
    <property type="evidence" value="ECO:0007669"/>
    <property type="project" value="InterPro"/>
</dbReference>
<dbReference type="EMBL" id="SIRE01000006">
    <property type="protein sequence ID" value="TBL79983.1"/>
    <property type="molecule type" value="Genomic_DNA"/>
</dbReference>
<dbReference type="PANTHER" id="PTHR46211">
    <property type="entry name" value="GLYCEROPHOSPHORYL DIESTER PHOSPHODIESTERASE"/>
    <property type="match status" value="1"/>
</dbReference>
<gene>
    <name evidence="2" type="ORF">EYB31_10395</name>
</gene>
<accession>A0A4Q9DW04</accession>
<proteinExistence type="predicted"/>
<dbReference type="InterPro" id="IPR030395">
    <property type="entry name" value="GP_PDE_dom"/>
</dbReference>
<dbReference type="RefSeq" id="WP_131013229.1">
    <property type="nucleotide sequence ID" value="NZ_SIRE01000006.1"/>
</dbReference>
<dbReference type="Gene3D" id="3.20.20.190">
    <property type="entry name" value="Phosphatidylinositol (PI) phosphodiesterase"/>
    <property type="match status" value="1"/>
</dbReference>
<feature type="domain" description="GP-PDE" evidence="1">
    <location>
        <begin position="11"/>
        <end position="248"/>
    </location>
</feature>
<evidence type="ECO:0000313" key="2">
    <source>
        <dbReference type="EMBL" id="TBL79983.1"/>
    </source>
</evidence>
<reference evidence="2 3" key="1">
    <citation type="submission" date="2019-02" db="EMBL/GenBank/DDBJ databases">
        <title>Paenibacillus sp. nov., isolated from surface-sterilized tissue of Thalictrum simplex L.</title>
        <authorList>
            <person name="Tuo L."/>
        </authorList>
    </citation>
    <scope>NUCLEOTIDE SEQUENCE [LARGE SCALE GENOMIC DNA]</scope>
    <source>
        <strain evidence="2 3">N2SHLJ1</strain>
    </source>
</reference>
<dbReference type="PROSITE" id="PS51704">
    <property type="entry name" value="GP_PDE"/>
    <property type="match status" value="1"/>
</dbReference>
<dbReference type="OrthoDB" id="384721at2"/>
<evidence type="ECO:0000259" key="1">
    <source>
        <dbReference type="PROSITE" id="PS51704"/>
    </source>
</evidence>
<dbReference type="InterPro" id="IPR017946">
    <property type="entry name" value="PLC-like_Pdiesterase_TIM-brl"/>
</dbReference>
<keyword evidence="3" id="KW-1185">Reference proteome</keyword>
<sequence>MIERLKDHRSMLLVGHRGYKSAYPENTLLAFQKSLEMGIDVLEFDLRFSKDKTIVVIHDETLDRTTSGTGRVSDYTLEELKGLDAGGWLGKSFEGLKIPTLQELCELLTAYPGTLLNVEIKPDEHAREVADAAIAMLADYDFLGRCIFTSFDADIVAYIHDAYQLKTQGFPGELMSHFVEGAGGTYSKMWSVGISMKLLTPALAGQFQEMGLVVGCYCTDDAKTVYYALGCGVHLLTCNDPLPAMDIRRHAQTGN</sequence>
<dbReference type="SUPFAM" id="SSF51695">
    <property type="entry name" value="PLC-like phosphodiesterases"/>
    <property type="match status" value="1"/>
</dbReference>
<dbReference type="PANTHER" id="PTHR46211:SF14">
    <property type="entry name" value="GLYCEROPHOSPHODIESTER PHOSPHODIESTERASE"/>
    <property type="match status" value="1"/>
</dbReference>
<dbReference type="Proteomes" id="UP000293142">
    <property type="component" value="Unassembled WGS sequence"/>
</dbReference>
<evidence type="ECO:0000313" key="3">
    <source>
        <dbReference type="Proteomes" id="UP000293142"/>
    </source>
</evidence>
<dbReference type="GO" id="GO:0008081">
    <property type="term" value="F:phosphoric diester hydrolase activity"/>
    <property type="evidence" value="ECO:0007669"/>
    <property type="project" value="InterPro"/>
</dbReference>
<dbReference type="CDD" id="cd08565">
    <property type="entry name" value="GDPD_pAtGDE_like"/>
    <property type="match status" value="1"/>
</dbReference>
<dbReference type="AlphaFoldDB" id="A0A4Q9DW04"/>
<organism evidence="2 3">
    <name type="scientific">Paenibacillus thalictri</name>
    <dbReference type="NCBI Taxonomy" id="2527873"/>
    <lineage>
        <taxon>Bacteria</taxon>
        <taxon>Bacillati</taxon>
        <taxon>Bacillota</taxon>
        <taxon>Bacilli</taxon>
        <taxon>Bacillales</taxon>
        <taxon>Paenibacillaceae</taxon>
        <taxon>Paenibacillus</taxon>
    </lineage>
</organism>
<protein>
    <submittedName>
        <fullName evidence="2">Glycerophosphodiester phosphodiesterase</fullName>
    </submittedName>
</protein>
<name>A0A4Q9DW04_9BACL</name>